<dbReference type="Proteomes" id="UP000275078">
    <property type="component" value="Unassembled WGS sequence"/>
</dbReference>
<dbReference type="SMART" id="SM00320">
    <property type="entry name" value="WD40"/>
    <property type="match status" value="3"/>
</dbReference>
<protein>
    <recommendedName>
        <fullName evidence="3">DUF2415 domain-containing protein</fullName>
    </recommendedName>
</protein>
<dbReference type="PANTHER" id="PTHR43991:SF9">
    <property type="entry name" value="DUF2415 DOMAIN-CONTAINING PROTEIN"/>
    <property type="match status" value="1"/>
</dbReference>
<keyword evidence="5" id="KW-1185">Reference proteome</keyword>
<dbReference type="OrthoDB" id="418169at2759"/>
<dbReference type="InterPro" id="IPR015943">
    <property type="entry name" value="WD40/YVTN_repeat-like_dom_sf"/>
</dbReference>
<sequence length="671" mass="74316">MTIDCTPTVPFINKSEILHYPAYIPWKHWQLRSLITAPSSETIYYPSGFNVFMLNTADSHREHVTTLAFEPRCIGAKYGWLCVGGHQGQVAAMQVDEYERQAKWATRLRKRQEEEAAQIESEEEREAWRQMHPEFSVGPIEPETAEFGDQITNSITLHNLENGRADGSDVVLAVLTNNDMTVRIVDLANNMQKVKEFKLPYATNHASISPDGRYLVVVGDTPKVFFYKLNLASADAPNEPPKIYRTGTDSHMSTAFSPSSQQCAVACQDGTITIFDVNKIDSGQGAIVKKLQSRRPGHGSGAIRSVQFSPAPWDLLVWAEHCGRISIADTRSNYEWQETIEVLVDDKAVRKKDVDEIRGRSEADLANNRNSQSYGVGGQASRRIQIPYYRMVDESDPLRHGLEGYNLGWGESEGGELDESHPYVYRASLHPYRTGSTTFAMFPAPQTAAAVNGIPLQQQSLLPHIHPSSVLLVNPVSAQQATRFGVSNQVISSPYYTVQPVTSQYVRQSLQRPTSLRTGIPPPAPSAPHSAAVSRQPSRRDMRPSGSGSGTTSNTNDQDRQADGTDSSRAPLSANPDFNRLISGEGRRQRALGAETTASSRDRRRMAFDTHGDYDGRHSTSRAGGVDGELDVNGCTFSCDGTRLYVATVKGLLEYKINTQGRLYFPQISFR</sequence>
<dbReference type="Gene3D" id="2.130.10.10">
    <property type="entry name" value="YVTN repeat-like/Quinoprotein amine dehydrogenase"/>
    <property type="match status" value="1"/>
</dbReference>
<dbReference type="PANTHER" id="PTHR43991">
    <property type="entry name" value="WD REPEAT PROTEIN (AFU_ORTHOLOGUE AFUA_8G05640)-RELATED"/>
    <property type="match status" value="1"/>
</dbReference>
<feature type="coiled-coil region" evidence="1">
    <location>
        <begin position="95"/>
        <end position="125"/>
    </location>
</feature>
<evidence type="ECO:0000313" key="4">
    <source>
        <dbReference type="EMBL" id="RPA87878.1"/>
    </source>
</evidence>
<evidence type="ECO:0000259" key="3">
    <source>
        <dbReference type="Pfam" id="PF10313"/>
    </source>
</evidence>
<reference evidence="4 5" key="1">
    <citation type="journal article" date="2018" name="Nat. Ecol. Evol.">
        <title>Pezizomycetes genomes reveal the molecular basis of ectomycorrhizal truffle lifestyle.</title>
        <authorList>
            <person name="Murat C."/>
            <person name="Payen T."/>
            <person name="Noel B."/>
            <person name="Kuo A."/>
            <person name="Morin E."/>
            <person name="Chen J."/>
            <person name="Kohler A."/>
            <person name="Krizsan K."/>
            <person name="Balestrini R."/>
            <person name="Da Silva C."/>
            <person name="Montanini B."/>
            <person name="Hainaut M."/>
            <person name="Levati E."/>
            <person name="Barry K.W."/>
            <person name="Belfiori B."/>
            <person name="Cichocki N."/>
            <person name="Clum A."/>
            <person name="Dockter R.B."/>
            <person name="Fauchery L."/>
            <person name="Guy J."/>
            <person name="Iotti M."/>
            <person name="Le Tacon F."/>
            <person name="Lindquist E.A."/>
            <person name="Lipzen A."/>
            <person name="Malagnac F."/>
            <person name="Mello A."/>
            <person name="Molinier V."/>
            <person name="Miyauchi S."/>
            <person name="Poulain J."/>
            <person name="Riccioni C."/>
            <person name="Rubini A."/>
            <person name="Sitrit Y."/>
            <person name="Splivallo R."/>
            <person name="Traeger S."/>
            <person name="Wang M."/>
            <person name="Zifcakova L."/>
            <person name="Wipf D."/>
            <person name="Zambonelli A."/>
            <person name="Paolocci F."/>
            <person name="Nowrousian M."/>
            <person name="Ottonello S."/>
            <person name="Baldrian P."/>
            <person name="Spatafora J.W."/>
            <person name="Henrissat B."/>
            <person name="Nagy L.G."/>
            <person name="Aury J.M."/>
            <person name="Wincker P."/>
            <person name="Grigoriev I.V."/>
            <person name="Bonfante P."/>
            <person name="Martin F.M."/>
        </authorList>
    </citation>
    <scope>NUCLEOTIDE SEQUENCE [LARGE SCALE GENOMIC DNA]</scope>
    <source>
        <strain evidence="4 5">RN42</strain>
    </source>
</reference>
<organism evidence="4 5">
    <name type="scientific">Ascobolus immersus RN42</name>
    <dbReference type="NCBI Taxonomy" id="1160509"/>
    <lineage>
        <taxon>Eukaryota</taxon>
        <taxon>Fungi</taxon>
        <taxon>Dikarya</taxon>
        <taxon>Ascomycota</taxon>
        <taxon>Pezizomycotina</taxon>
        <taxon>Pezizomycetes</taxon>
        <taxon>Pezizales</taxon>
        <taxon>Ascobolaceae</taxon>
        <taxon>Ascobolus</taxon>
    </lineage>
</organism>
<name>A0A3N4IT24_ASCIM</name>
<feature type="compositionally biased region" description="Polar residues" evidence="2">
    <location>
        <begin position="508"/>
        <end position="517"/>
    </location>
</feature>
<keyword evidence="1" id="KW-0175">Coiled coil</keyword>
<dbReference type="SUPFAM" id="SSF50978">
    <property type="entry name" value="WD40 repeat-like"/>
    <property type="match status" value="1"/>
</dbReference>
<evidence type="ECO:0000256" key="2">
    <source>
        <dbReference type="SAM" id="MobiDB-lite"/>
    </source>
</evidence>
<dbReference type="InterPro" id="IPR036322">
    <property type="entry name" value="WD40_repeat_dom_sf"/>
</dbReference>
<feature type="compositionally biased region" description="Basic and acidic residues" evidence="2">
    <location>
        <begin position="605"/>
        <end position="618"/>
    </location>
</feature>
<proteinExistence type="predicted"/>
<dbReference type="Pfam" id="PF10313">
    <property type="entry name" value="DUF2415"/>
    <property type="match status" value="1"/>
</dbReference>
<gene>
    <name evidence="4" type="ORF">BJ508DRAFT_320864</name>
</gene>
<dbReference type="EMBL" id="ML119646">
    <property type="protein sequence ID" value="RPA87878.1"/>
    <property type="molecule type" value="Genomic_DNA"/>
</dbReference>
<dbReference type="InterPro" id="IPR001680">
    <property type="entry name" value="WD40_rpt"/>
</dbReference>
<dbReference type="Pfam" id="PF00400">
    <property type="entry name" value="WD40"/>
    <property type="match status" value="1"/>
</dbReference>
<dbReference type="InterPro" id="IPR019417">
    <property type="entry name" value="DUF2415"/>
</dbReference>
<accession>A0A3N4IT24</accession>
<feature type="domain" description="DUF2415" evidence="3">
    <location>
        <begin position="301"/>
        <end position="334"/>
    </location>
</feature>
<evidence type="ECO:0000313" key="5">
    <source>
        <dbReference type="Proteomes" id="UP000275078"/>
    </source>
</evidence>
<evidence type="ECO:0000256" key="1">
    <source>
        <dbReference type="SAM" id="Coils"/>
    </source>
</evidence>
<dbReference type="AlphaFoldDB" id="A0A3N4IT24"/>
<feature type="region of interest" description="Disordered" evidence="2">
    <location>
        <begin position="508"/>
        <end position="623"/>
    </location>
</feature>